<keyword evidence="3" id="KW-1185">Reference proteome</keyword>
<dbReference type="InterPro" id="IPR052667">
    <property type="entry name" value="E3_ubiquitin-ligase_RING"/>
</dbReference>
<dbReference type="Bgee" id="WBGene00022868">
    <property type="expression patterns" value="Expressed in embryo and 4 other cell types or tissues"/>
</dbReference>
<proteinExistence type="predicted"/>
<accession>A0A0K3AU33</accession>
<sequence length="187" mass="21739">MCRTCEEFGIHKGHARGLLISESAKLREILECRFEKMELNNRIFEEQLKEIRKAGITNITLFNQKVGKVNLHFKKLHRLLSDQEEAIIEKLELSSSKTYELNLEKENKLLQSQEELAKKMERMKTRINLNDTQLFIAGVEMRGPTWYYENELPDCPPATDDVEVRLPTIKIKDCLLELTNEDSSGVT</sequence>
<dbReference type="ExpressionAtlas" id="A0A0K3AU33">
    <property type="expression patterns" value="baseline and differential"/>
</dbReference>
<name>A0A0K3AU33_CAEEL</name>
<dbReference type="KEGG" id="cel:CELE_ZK1240.3"/>
<dbReference type="PANTHER" id="PTHR47156:SF10">
    <property type="entry name" value="E3 UBIQUITIN-PROTEIN LIGASE TRIM-21-RELATED"/>
    <property type="match status" value="1"/>
</dbReference>
<dbReference type="Proteomes" id="UP000001940">
    <property type="component" value="Chromosome II"/>
</dbReference>
<organism evidence="2 3">
    <name type="scientific">Caenorhabditis elegans</name>
    <dbReference type="NCBI Taxonomy" id="6239"/>
    <lineage>
        <taxon>Eukaryota</taxon>
        <taxon>Metazoa</taxon>
        <taxon>Ecdysozoa</taxon>
        <taxon>Nematoda</taxon>
        <taxon>Chromadorea</taxon>
        <taxon>Rhabditida</taxon>
        <taxon>Rhabditina</taxon>
        <taxon>Rhabditomorpha</taxon>
        <taxon>Rhabditoidea</taxon>
        <taxon>Rhabditidae</taxon>
        <taxon>Peloderinae</taxon>
        <taxon>Caenorhabditis</taxon>
    </lineage>
</organism>
<gene>
    <name evidence="2" type="ORF">CELE_ZK1240.3</name>
    <name evidence="2 4" type="ORF">ZK1240.3</name>
</gene>
<dbReference type="GeneID" id="173588"/>
<dbReference type="CTD" id="173588"/>
<feature type="coiled-coil region" evidence="1">
    <location>
        <begin position="96"/>
        <end position="130"/>
    </location>
</feature>
<evidence type="ECO:0000256" key="1">
    <source>
        <dbReference type="SAM" id="Coils"/>
    </source>
</evidence>
<feature type="coiled-coil region" evidence="1">
    <location>
        <begin position="27"/>
        <end position="54"/>
    </location>
</feature>
<dbReference type="PANTHER" id="PTHR47156">
    <property type="entry name" value="PROTEIN CBG20824"/>
    <property type="match status" value="1"/>
</dbReference>
<reference evidence="2 3" key="1">
    <citation type="journal article" date="1998" name="Science">
        <title>Genome sequence of the nematode C. elegans: a platform for investigating biology.</title>
        <authorList>
            <consortium name="The C. elegans sequencing consortium"/>
            <person name="Sulson J.E."/>
            <person name="Waterston R."/>
        </authorList>
    </citation>
    <scope>NUCLEOTIDE SEQUENCE [LARGE SCALE GENOMIC DNA]</scope>
    <source>
        <strain evidence="2 3">Bristol N2</strain>
    </source>
</reference>
<dbReference type="WormBase" id="ZK1240.3b">
    <property type="protein sequence ID" value="CE50212"/>
    <property type="gene ID" value="WBGene00022868"/>
</dbReference>
<evidence type="ECO:0000313" key="4">
    <source>
        <dbReference type="WormBase" id="ZK1240.3b"/>
    </source>
</evidence>
<dbReference type="SMR" id="A0A0K3AU33"/>
<evidence type="ECO:0000313" key="3">
    <source>
        <dbReference type="Proteomes" id="UP000001940"/>
    </source>
</evidence>
<dbReference type="RefSeq" id="NP_001300609.1">
    <property type="nucleotide sequence ID" value="NM_001313680.1"/>
</dbReference>
<keyword evidence="1" id="KW-0175">Coiled coil</keyword>
<dbReference type="EMBL" id="BX284602">
    <property type="protein sequence ID" value="CTQ86548.1"/>
    <property type="molecule type" value="Genomic_DNA"/>
</dbReference>
<dbReference type="AGR" id="WB:WBGene00022868"/>
<dbReference type="OrthoDB" id="342730at2759"/>
<protein>
    <submittedName>
        <fullName evidence="2">RING-type domain-containing protein</fullName>
    </submittedName>
</protein>
<dbReference type="AlphaFoldDB" id="A0A0K3AU33"/>
<evidence type="ECO:0000313" key="2">
    <source>
        <dbReference type="EMBL" id="CTQ86548.1"/>
    </source>
</evidence>